<feature type="region of interest" description="Disordered" evidence="1">
    <location>
        <begin position="170"/>
        <end position="226"/>
    </location>
</feature>
<feature type="compositionally biased region" description="Polar residues" evidence="1">
    <location>
        <begin position="191"/>
        <end position="208"/>
    </location>
</feature>
<feature type="compositionally biased region" description="Low complexity" evidence="1">
    <location>
        <begin position="143"/>
        <end position="152"/>
    </location>
</feature>
<organism evidence="2 3">
    <name type="scientific">Prorocentrum cordatum</name>
    <dbReference type="NCBI Taxonomy" id="2364126"/>
    <lineage>
        <taxon>Eukaryota</taxon>
        <taxon>Sar</taxon>
        <taxon>Alveolata</taxon>
        <taxon>Dinophyceae</taxon>
        <taxon>Prorocentrales</taxon>
        <taxon>Prorocentraceae</taxon>
        <taxon>Prorocentrum</taxon>
    </lineage>
</organism>
<protein>
    <submittedName>
        <fullName evidence="2">Uncharacterized protein</fullName>
    </submittedName>
</protein>
<accession>A0ABN9RAX1</accession>
<proteinExistence type="predicted"/>
<keyword evidence="3" id="KW-1185">Reference proteome</keyword>
<dbReference type="EMBL" id="CAUYUJ010006091">
    <property type="protein sequence ID" value="CAK0816086.1"/>
    <property type="molecule type" value="Genomic_DNA"/>
</dbReference>
<reference evidence="2" key="1">
    <citation type="submission" date="2023-10" db="EMBL/GenBank/DDBJ databases">
        <authorList>
            <person name="Chen Y."/>
            <person name="Shah S."/>
            <person name="Dougan E. K."/>
            <person name="Thang M."/>
            <person name="Chan C."/>
        </authorList>
    </citation>
    <scope>NUCLEOTIDE SEQUENCE [LARGE SCALE GENOMIC DNA]</scope>
</reference>
<sequence>MSHRSARCAPDRPPSAHDRWLLDDAVRSIKTSFRNLDRSKAKLDVSMARARTHLATHLIKASAKGQPPASGARPHAGDAIARAALLCGRAGHTRGVEDHGLHARVQRCGGPDGTAGWGRRVGLASPVAAGPDGGRDQSDGTESCCSSSSSCSGGSSEDAAAILAALHAAAEAPAPAGPPHEQQPPRALKRGNTSGASTSRGLTAQGSDAGTAGVARSGSQTAWRPSFQPVVPRLSVAEAVGGAQRPTTPTPRFEVCQRPNRPFSAARVRAFQEAGGGHTGPAAEGAKARPRSAMLARQWTRAVHGVVPETALPGTASHGVVPPPTAGVARGAGTSADVRPALAEADRPPRPRSAFAPIQRRQPQGAQRCRPPVAPCGEPQARWLSLEQPGAAAEGGPRTARRRSTGA</sequence>
<name>A0ABN9RAX1_9DINO</name>
<evidence type="ECO:0000256" key="1">
    <source>
        <dbReference type="SAM" id="MobiDB-lite"/>
    </source>
</evidence>
<evidence type="ECO:0000313" key="3">
    <source>
        <dbReference type="Proteomes" id="UP001189429"/>
    </source>
</evidence>
<gene>
    <name evidence="2" type="ORF">PCOR1329_LOCUS19157</name>
</gene>
<feature type="region of interest" description="Disordered" evidence="1">
    <location>
        <begin position="314"/>
        <end position="407"/>
    </location>
</feature>
<feature type="region of interest" description="Disordered" evidence="1">
    <location>
        <begin position="110"/>
        <end position="152"/>
    </location>
</feature>
<evidence type="ECO:0000313" key="2">
    <source>
        <dbReference type="EMBL" id="CAK0816086.1"/>
    </source>
</evidence>
<dbReference type="Proteomes" id="UP001189429">
    <property type="component" value="Unassembled WGS sequence"/>
</dbReference>
<comment type="caution">
    <text evidence="2">The sequence shown here is derived from an EMBL/GenBank/DDBJ whole genome shotgun (WGS) entry which is preliminary data.</text>
</comment>